<feature type="transmembrane region" description="Helical" evidence="11">
    <location>
        <begin position="190"/>
        <end position="212"/>
    </location>
</feature>
<protein>
    <recommendedName>
        <fullName evidence="4 11">Protein PBN1</fullName>
    </recommendedName>
</protein>
<dbReference type="AlphaFoldDB" id="A0A1Y1YM13"/>
<evidence type="ECO:0000256" key="11">
    <source>
        <dbReference type="RuleBase" id="RU366056"/>
    </source>
</evidence>
<keyword evidence="13" id="KW-1185">Reference proteome</keyword>
<sequence length="224" mass="25433">MLSKGTFHIEPSQSFHPNFFLTFPSSELASPNTGCQLNVFYDLPRDIILDPYQLKDLESTLGSAKIYGKVDLEVPVSEISENETPSLLLSPVIPSQEPVELKVPVHMRYQYPAAKGKGTHEKINIQAPYVFWSCPQDVTLADKFEVDPQPPYLVQKEFLRTDNIYPLVLSNQNMTQEILVPKGQLEVEQWVQTITLGCIGLSFVWVVFTISLKAFRNFRLAKED</sequence>
<dbReference type="PANTHER" id="PTHR28533:SF1">
    <property type="entry name" value="PROTEIN PBN1"/>
    <property type="match status" value="1"/>
</dbReference>
<evidence type="ECO:0000256" key="8">
    <source>
        <dbReference type="ARBA" id="ARBA00022989"/>
    </source>
</evidence>
<keyword evidence="10" id="KW-0325">Glycoprotein</keyword>
<proteinExistence type="inferred from homology"/>
<evidence type="ECO:0000256" key="7">
    <source>
        <dbReference type="ARBA" id="ARBA00022824"/>
    </source>
</evidence>
<evidence type="ECO:0000256" key="10">
    <source>
        <dbReference type="ARBA" id="ARBA00023180"/>
    </source>
</evidence>
<keyword evidence="7 11" id="KW-0256">Endoplasmic reticulum</keyword>
<comment type="caution">
    <text evidence="12">The sequence shown here is derived from an EMBL/GenBank/DDBJ whole genome shotgun (WGS) entry which is preliminary data.</text>
</comment>
<comment type="similarity">
    <text evidence="3 11">Belongs to the PIGX family.</text>
</comment>
<reference evidence="12 13" key="1">
    <citation type="submission" date="2016-07" db="EMBL/GenBank/DDBJ databases">
        <title>Pervasive Adenine N6-methylation of Active Genes in Fungi.</title>
        <authorList>
            <consortium name="DOE Joint Genome Institute"/>
            <person name="Mondo S.J."/>
            <person name="Dannebaum R.O."/>
            <person name="Kuo R.C."/>
            <person name="Labutti K."/>
            <person name="Haridas S."/>
            <person name="Kuo A."/>
            <person name="Salamov A."/>
            <person name="Ahrendt S.R."/>
            <person name="Lipzen A."/>
            <person name="Sullivan W."/>
            <person name="Andreopoulos W.B."/>
            <person name="Clum A."/>
            <person name="Lindquist E."/>
            <person name="Daum C."/>
            <person name="Ramamoorthy G.K."/>
            <person name="Gryganskyi A."/>
            <person name="Culley D."/>
            <person name="Magnuson J.K."/>
            <person name="James T.Y."/>
            <person name="O'Malley M.A."/>
            <person name="Stajich J.E."/>
            <person name="Spatafora J.W."/>
            <person name="Visel A."/>
            <person name="Grigoriev I.V."/>
        </authorList>
    </citation>
    <scope>NUCLEOTIDE SEQUENCE [LARGE SCALE GENOMIC DNA]</scope>
    <source>
        <strain evidence="12 13">CBS 931.73</strain>
    </source>
</reference>
<dbReference type="SMART" id="SM00780">
    <property type="entry name" value="PIG-X"/>
    <property type="match status" value="1"/>
</dbReference>
<comment type="subcellular location">
    <subcellularLocation>
        <location evidence="11">Endoplasmic reticulum membrane</location>
        <topology evidence="11">Single-pass membrane protein</topology>
    </subcellularLocation>
    <subcellularLocation>
        <location evidence="1">Endoplasmic reticulum membrane</location>
        <topology evidence="1">Single-pass type III membrane protein</topology>
    </subcellularLocation>
</comment>
<evidence type="ECO:0000256" key="4">
    <source>
        <dbReference type="ARBA" id="ARBA00020410"/>
    </source>
</evidence>
<name>A0A1Y1YM13_9FUNG</name>
<evidence type="ECO:0000256" key="5">
    <source>
        <dbReference type="ARBA" id="ARBA00022502"/>
    </source>
</evidence>
<keyword evidence="5 11" id="KW-0337">GPI-anchor biosynthesis</keyword>
<evidence type="ECO:0000313" key="12">
    <source>
        <dbReference type="EMBL" id="ORX99042.1"/>
    </source>
</evidence>
<dbReference type="PANTHER" id="PTHR28533">
    <property type="entry name" value="PROTEIN PBN1"/>
    <property type="match status" value="1"/>
</dbReference>
<organism evidence="12 13">
    <name type="scientific">Basidiobolus meristosporus CBS 931.73</name>
    <dbReference type="NCBI Taxonomy" id="1314790"/>
    <lineage>
        <taxon>Eukaryota</taxon>
        <taxon>Fungi</taxon>
        <taxon>Fungi incertae sedis</taxon>
        <taxon>Zoopagomycota</taxon>
        <taxon>Entomophthoromycotina</taxon>
        <taxon>Basidiobolomycetes</taxon>
        <taxon>Basidiobolales</taxon>
        <taxon>Basidiobolaceae</taxon>
        <taxon>Basidiobolus</taxon>
    </lineage>
</organism>
<evidence type="ECO:0000256" key="6">
    <source>
        <dbReference type="ARBA" id="ARBA00022692"/>
    </source>
</evidence>
<accession>A0A1Y1YM13</accession>
<dbReference type="GO" id="GO:0000030">
    <property type="term" value="F:mannosyltransferase activity"/>
    <property type="evidence" value="ECO:0007669"/>
    <property type="project" value="TreeGrafter"/>
</dbReference>
<evidence type="ECO:0000313" key="13">
    <source>
        <dbReference type="Proteomes" id="UP000193498"/>
    </source>
</evidence>
<dbReference type="GO" id="GO:0006506">
    <property type="term" value="P:GPI anchor biosynthetic process"/>
    <property type="evidence" value="ECO:0007669"/>
    <property type="project" value="UniProtKB-UniPathway"/>
</dbReference>
<dbReference type="InterPro" id="IPR042322">
    <property type="entry name" value="Pbn1"/>
</dbReference>
<dbReference type="FunCoup" id="A0A1Y1YM13">
    <property type="interactions" value="3"/>
</dbReference>
<keyword evidence="9 11" id="KW-0472">Membrane</keyword>
<evidence type="ECO:0000256" key="1">
    <source>
        <dbReference type="ARBA" id="ARBA00004643"/>
    </source>
</evidence>
<dbReference type="UniPathway" id="UPA00196"/>
<dbReference type="OrthoDB" id="5546453at2759"/>
<dbReference type="GO" id="GO:1990529">
    <property type="term" value="C:glycosylphosphatidylinositol-mannosyltransferase I complex"/>
    <property type="evidence" value="ECO:0007669"/>
    <property type="project" value="TreeGrafter"/>
</dbReference>
<keyword evidence="8 11" id="KW-1133">Transmembrane helix</keyword>
<dbReference type="GO" id="GO:0005789">
    <property type="term" value="C:endoplasmic reticulum membrane"/>
    <property type="evidence" value="ECO:0007669"/>
    <property type="project" value="UniProtKB-SubCell"/>
</dbReference>
<evidence type="ECO:0000256" key="3">
    <source>
        <dbReference type="ARBA" id="ARBA00010345"/>
    </source>
</evidence>
<dbReference type="Pfam" id="PF08320">
    <property type="entry name" value="PIG-X"/>
    <property type="match status" value="1"/>
</dbReference>
<evidence type="ECO:0000256" key="9">
    <source>
        <dbReference type="ARBA" id="ARBA00023136"/>
    </source>
</evidence>
<dbReference type="Proteomes" id="UP000193498">
    <property type="component" value="Unassembled WGS sequence"/>
</dbReference>
<comment type="pathway">
    <text evidence="2 11">Glycolipid biosynthesis; glycosylphosphatidylinositol-anchor biosynthesis.</text>
</comment>
<dbReference type="STRING" id="1314790.A0A1Y1YM13"/>
<keyword evidence="6 11" id="KW-0812">Transmembrane</keyword>
<evidence type="ECO:0000256" key="2">
    <source>
        <dbReference type="ARBA" id="ARBA00004687"/>
    </source>
</evidence>
<gene>
    <name evidence="12" type="ORF">K493DRAFT_313359</name>
</gene>
<dbReference type="InParanoid" id="A0A1Y1YM13"/>
<comment type="function">
    <text evidence="11">Required for proper folding and/or the stability of a subset of proteins in the endoplasmic reticulum. Component of glycosylphosphatidylinositol-mannosyltransferase 1 which transfers the first of the 4 mannoses in the GPI-anchor precursors during GPI-anchor biosynthesis. Probably acts by stabilizing the mannosyltransferase GPI14.</text>
</comment>
<dbReference type="EMBL" id="MCFE01000103">
    <property type="protein sequence ID" value="ORX99042.1"/>
    <property type="molecule type" value="Genomic_DNA"/>
</dbReference>
<dbReference type="InterPro" id="IPR013233">
    <property type="entry name" value="PIG-X/PBN1"/>
</dbReference>